<proteinExistence type="predicted"/>
<dbReference type="EMBL" id="GBRH01239192">
    <property type="protein sequence ID" value="JAD58703.1"/>
    <property type="molecule type" value="Transcribed_RNA"/>
</dbReference>
<accession>A0A0A9B976</accession>
<protein>
    <submittedName>
        <fullName evidence="1">Uncharacterized protein</fullName>
    </submittedName>
</protein>
<organism evidence="1">
    <name type="scientific">Arundo donax</name>
    <name type="common">Giant reed</name>
    <name type="synonym">Donax arundinaceus</name>
    <dbReference type="NCBI Taxonomy" id="35708"/>
    <lineage>
        <taxon>Eukaryota</taxon>
        <taxon>Viridiplantae</taxon>
        <taxon>Streptophyta</taxon>
        <taxon>Embryophyta</taxon>
        <taxon>Tracheophyta</taxon>
        <taxon>Spermatophyta</taxon>
        <taxon>Magnoliopsida</taxon>
        <taxon>Liliopsida</taxon>
        <taxon>Poales</taxon>
        <taxon>Poaceae</taxon>
        <taxon>PACMAD clade</taxon>
        <taxon>Arundinoideae</taxon>
        <taxon>Arundineae</taxon>
        <taxon>Arundo</taxon>
    </lineage>
</organism>
<dbReference type="AlphaFoldDB" id="A0A0A9B976"/>
<name>A0A0A9B976_ARUDO</name>
<evidence type="ECO:0000313" key="1">
    <source>
        <dbReference type="EMBL" id="JAD58703.1"/>
    </source>
</evidence>
<sequence length="45" mass="4894">MKSVLLVSVRPTVAGDSIDCGFDLVALLYNLTACSVVLVQHYWVP</sequence>
<reference evidence="1" key="1">
    <citation type="submission" date="2014-09" db="EMBL/GenBank/DDBJ databases">
        <authorList>
            <person name="Magalhaes I.L.F."/>
            <person name="Oliveira U."/>
            <person name="Santos F.R."/>
            <person name="Vidigal T.H.D.A."/>
            <person name="Brescovit A.D."/>
            <person name="Santos A.J."/>
        </authorList>
    </citation>
    <scope>NUCLEOTIDE SEQUENCE</scope>
    <source>
        <tissue evidence="1">Shoot tissue taken approximately 20 cm above the soil surface</tissue>
    </source>
</reference>
<reference evidence="1" key="2">
    <citation type="journal article" date="2015" name="Data Brief">
        <title>Shoot transcriptome of the giant reed, Arundo donax.</title>
        <authorList>
            <person name="Barrero R.A."/>
            <person name="Guerrero F.D."/>
            <person name="Moolhuijzen P."/>
            <person name="Goolsby J.A."/>
            <person name="Tidwell J."/>
            <person name="Bellgard S.E."/>
            <person name="Bellgard M.I."/>
        </authorList>
    </citation>
    <scope>NUCLEOTIDE SEQUENCE</scope>
    <source>
        <tissue evidence="1">Shoot tissue taken approximately 20 cm above the soil surface</tissue>
    </source>
</reference>